<evidence type="ECO:0000313" key="2">
    <source>
        <dbReference type="Proteomes" id="UP000198854"/>
    </source>
</evidence>
<name>A0A1G8CKP7_9VIBR</name>
<sequence>MNNHRILPLLVAATCSGWWLVPHSVATPLGSTGLFGTALENEQTLLQRLELEIGQSSGTPNTRTVVNNLFRERWTELFRVSLGGDLSCSNFDPMATIKNSFNASSGRVKRTLESLPDSILSSIDPLSLGAAAIQRSSPQTYESMMNGIGIGFDEHNVGHSFCKAAQQQILDKAPQSWYDNVAQSESMTAINKSLKAGQNINITDVFGEDSSTSIDTGNVGINTPSGYRGGSGQARFERNDIAGWGFSQIQSSSNTRSVRSTTVNTRSPRKISEYFSTSDDITEYLTNIIGNVSIATCEDCPEIESVPGLGIDQYIADTAGEYEELLHDLVSNKEIKDITESDLYTVSVYPYVSVNELIINSLQVEELSTRTQLISNLAYDLSAAEHTQRIHYVKQALIAGRSTPPLSKNAGVDKDVSDQIMLLDNELNKILETNSVKAALNSGTRTILQRRAIQNRYRDTSLPTTVNFED</sequence>
<evidence type="ECO:0000313" key="1">
    <source>
        <dbReference type="EMBL" id="SDH45956.1"/>
    </source>
</evidence>
<accession>A0A1G8CKP7</accession>
<dbReference type="STRING" id="861298.SAMN04488136_116117"/>
<dbReference type="RefSeq" id="WP_093275152.1">
    <property type="nucleotide sequence ID" value="NZ_FNDD01000016.1"/>
</dbReference>
<keyword evidence="2" id="KW-1185">Reference proteome</keyword>
<proteinExistence type="predicted"/>
<gene>
    <name evidence="1" type="ORF">SAMN04488136_116117</name>
</gene>
<dbReference type="AlphaFoldDB" id="A0A1G8CKP7"/>
<dbReference type="Proteomes" id="UP000198854">
    <property type="component" value="Unassembled WGS sequence"/>
</dbReference>
<reference evidence="1 2" key="1">
    <citation type="submission" date="2016-10" db="EMBL/GenBank/DDBJ databases">
        <authorList>
            <person name="de Groot N.N."/>
        </authorList>
    </citation>
    <scope>NUCLEOTIDE SEQUENCE [LARGE SCALE GENOMIC DNA]</scope>
    <source>
        <strain evidence="1 2">CGMCC 1.10228</strain>
    </source>
</reference>
<evidence type="ECO:0008006" key="3">
    <source>
        <dbReference type="Google" id="ProtNLM"/>
    </source>
</evidence>
<dbReference type="OrthoDB" id="8553954at2"/>
<organism evidence="1 2">
    <name type="scientific">Vibrio xiamenensis</name>
    <dbReference type="NCBI Taxonomy" id="861298"/>
    <lineage>
        <taxon>Bacteria</taxon>
        <taxon>Pseudomonadati</taxon>
        <taxon>Pseudomonadota</taxon>
        <taxon>Gammaproteobacteria</taxon>
        <taxon>Vibrionales</taxon>
        <taxon>Vibrionaceae</taxon>
        <taxon>Vibrio</taxon>
    </lineage>
</organism>
<dbReference type="EMBL" id="FNDD01000016">
    <property type="protein sequence ID" value="SDH45956.1"/>
    <property type="molecule type" value="Genomic_DNA"/>
</dbReference>
<protein>
    <recommendedName>
        <fullName evidence="3">Integrating conjugative element protein, PFL_4711 family</fullName>
    </recommendedName>
</protein>